<keyword evidence="7" id="KW-1185">Reference proteome</keyword>
<reference evidence="6" key="1">
    <citation type="journal article" date="2020" name="Fungal Divers.">
        <title>Resolving the Mortierellaceae phylogeny through synthesis of multi-gene phylogenetics and phylogenomics.</title>
        <authorList>
            <person name="Vandepol N."/>
            <person name="Liber J."/>
            <person name="Desiro A."/>
            <person name="Na H."/>
            <person name="Kennedy M."/>
            <person name="Barry K."/>
            <person name="Grigoriev I.V."/>
            <person name="Miller A.N."/>
            <person name="O'Donnell K."/>
            <person name="Stajich J.E."/>
            <person name="Bonito G."/>
        </authorList>
    </citation>
    <scope>NUCLEOTIDE SEQUENCE</scope>
    <source>
        <strain evidence="6">NVP1</strain>
    </source>
</reference>
<evidence type="ECO:0000313" key="7">
    <source>
        <dbReference type="Proteomes" id="UP000696485"/>
    </source>
</evidence>
<dbReference type="Gene3D" id="3.40.50.300">
    <property type="entry name" value="P-loop containing nucleotide triphosphate hydrolases"/>
    <property type="match status" value="1"/>
</dbReference>
<dbReference type="CDD" id="cd00200">
    <property type="entry name" value="WD40"/>
    <property type="match status" value="1"/>
</dbReference>
<feature type="repeat" description="WD" evidence="3">
    <location>
        <begin position="1209"/>
        <end position="1250"/>
    </location>
</feature>
<comment type="caution">
    <text evidence="6">The sequence shown here is derived from an EMBL/GenBank/DDBJ whole genome shotgun (WGS) entry which is preliminary data.</text>
</comment>
<dbReference type="PROSITE" id="PS00678">
    <property type="entry name" value="WD_REPEATS_1"/>
    <property type="match status" value="2"/>
</dbReference>
<dbReference type="InterPro" id="IPR015943">
    <property type="entry name" value="WD40/YVTN_repeat-like_dom_sf"/>
</dbReference>
<feature type="repeat" description="WD" evidence="3">
    <location>
        <begin position="1251"/>
        <end position="1292"/>
    </location>
</feature>
<evidence type="ECO:0000256" key="2">
    <source>
        <dbReference type="ARBA" id="ARBA00022737"/>
    </source>
</evidence>
<feature type="non-terminal residue" evidence="6">
    <location>
        <position position="1524"/>
    </location>
</feature>
<dbReference type="InterPro" id="IPR027417">
    <property type="entry name" value="P-loop_NTPase"/>
</dbReference>
<dbReference type="PROSITE" id="PS50294">
    <property type="entry name" value="WD_REPEATS_REGION"/>
    <property type="match status" value="5"/>
</dbReference>
<dbReference type="PANTHER" id="PTHR19848:SF8">
    <property type="entry name" value="F-BOX AND WD REPEAT DOMAIN CONTAINING 7"/>
    <property type="match status" value="1"/>
</dbReference>
<sequence>MTRSTPPHSSPPTGNSNSRMHNAAAPSSNPNTKTKKSRLARLKNILQSSTSNPDPVPVNPPLPIATSTGPKATPIWNHRQAAQRPLRTDIFHKNGTRIKNEIRLPGIGDRIEETPLLVVCASLLSTSAPSPSSLDGAQLDWKQKMDGNPLEKEFIQRQIERMVEKFILHPTKDTEAVREIVLLGPVLNTVLYRKLLSCFLVAFHKSPMLDVELLQGLVQLVEDAPLDYLRPDDMIQILRSVRWRLEDSAQQFEEYSVYLTLAVSRLLDVMASQKVKDLNRVQEHEPLFKVLTGLKTSKDPFLRYQALHAFQALQWVPDDETTLQCSFRHFAGMASGLVKVAGVIHLNFNGFLGGLGDVQKTASETFKFIKAGWEDVPALVENGRGLFDSLKEGLGSGQKALWYITLRSAQNLVRKGQFADLNRLICEAPSHRGYLFQWGICELFGKIAIDQSWDENTRCNAVEFLGELFKTNLDSKQHQDVRRWVLTVLHYISESVAMNDFSSANNSRVKNLTDTLLRDLERRGARPFPYPYLLGTRLPLPKSSMFLREVNNSPDLDLHLTRLRNERVGLYDKKAIYIPPMSKASLHSTSDTWVPLAKRVAGFLESKREVMLILGDSGAGKSTYNLRLEHELWGKYQSGGWIPLFIDLKAVNKPDYDMVQQHLEQLNLFSTEQIDELKKSGKFILICDGYDECRKWTNLHANNRLNRPRQWQAKMVISCRSQYLVSNYRSYLEPQSEGTRNHGQSRGSDLFEEAVIVPFDKDQIKAYIEQYAIAPETRKLLGDEPVWGAEKYMEQLNRFNYLMDLIENPFLLKLVLDTLPRIDVETTYLTRVILYDEFVEQHFENELDRLTKQKSRDKMSTTEYEVFTSVEEHFIRRGIDFSKHLAEAIFKKLNGVNAVEYSAFDDEETWKTAFFGSEAKVKLLRESSQLVCRTITQESNRTTKNRRPMLNNKSLYAFTHRSILEYFYSCQMYDPRGNPRHFDLSACLVSTANPSPVASHPFNQKSLVSEPSITHFLAERVVQNPEFKDQLHSIVQLSKKDASVSQAASNAITILVRAAQHFHGADLRGIQIPNANLTGGLFDSAQLNGANLNGVNFTRAWLRQADLSNAQMKDVWFGEKPSLNIPGFNNCATSTDGKILAVGHNASFSNGCISVYDVSEWKQLHYFAGHSGHVWGLDLSRSGLYLASGGVDHLVRIWSLKSGESCRILEGHSSSVTAMAFSPDGCRLASGSLDGTVRIWDADSGSTLFVLEDNMDSVKSVAWSPDGTQIASGTDDGRIGLWRASTGELERVLTTGSRREAFIAYSPDGQRLVASAGKDLELLDPKANSDTFILRGHAETITCLAFSPDGQRIASGGWDRYVILWDAQTGVIINKWAGHSEFIKSVTFLNDREVVSGTQKSVKIWELGNELDLVGQTNDQTGMRCQGHDDGVTSVLFMPDGEFIFSYGREQTVRQWDAKRGSSLPLKTNPATANVADYESDDSQIFISRSKLLVYDLLDARTACLLDNLSNSGAKGIAYSRCGR</sequence>
<keyword evidence="2" id="KW-0677">Repeat</keyword>
<dbReference type="InterPro" id="IPR001646">
    <property type="entry name" value="5peptide_repeat"/>
</dbReference>
<dbReference type="InterPro" id="IPR036322">
    <property type="entry name" value="WD40_repeat_dom_sf"/>
</dbReference>
<dbReference type="InterPro" id="IPR020472">
    <property type="entry name" value="WD40_PAC1"/>
</dbReference>
<dbReference type="SUPFAM" id="SSF141571">
    <property type="entry name" value="Pentapeptide repeat-like"/>
    <property type="match status" value="1"/>
</dbReference>
<feature type="repeat" description="WD" evidence="3">
    <location>
        <begin position="1167"/>
        <end position="1208"/>
    </location>
</feature>
<dbReference type="PROSITE" id="PS50082">
    <property type="entry name" value="WD_REPEATS_2"/>
    <property type="match status" value="5"/>
</dbReference>
<feature type="repeat" description="WD" evidence="3">
    <location>
        <begin position="1334"/>
        <end position="1375"/>
    </location>
</feature>
<proteinExistence type="predicted"/>
<dbReference type="Proteomes" id="UP000696485">
    <property type="component" value="Unassembled WGS sequence"/>
</dbReference>
<dbReference type="InterPro" id="IPR056251">
    <property type="entry name" value="Arm_rpt_dom"/>
</dbReference>
<feature type="repeat" description="WD" evidence="3">
    <location>
        <begin position="1425"/>
        <end position="1466"/>
    </location>
</feature>
<keyword evidence="1 3" id="KW-0853">WD repeat</keyword>
<dbReference type="SUPFAM" id="SSF52540">
    <property type="entry name" value="P-loop containing nucleoside triphosphate hydrolases"/>
    <property type="match status" value="1"/>
</dbReference>
<evidence type="ECO:0000313" key="6">
    <source>
        <dbReference type="EMBL" id="KAF9325736.1"/>
    </source>
</evidence>
<feature type="compositionally biased region" description="Low complexity" evidence="4">
    <location>
        <begin position="1"/>
        <end position="18"/>
    </location>
</feature>
<gene>
    <name evidence="6" type="ORF">BG006_010784</name>
</gene>
<dbReference type="Pfam" id="PF00400">
    <property type="entry name" value="WD40"/>
    <property type="match status" value="6"/>
</dbReference>
<name>A0A9P5VII7_9FUNG</name>
<dbReference type="SMART" id="SM00320">
    <property type="entry name" value="WD40"/>
    <property type="match status" value="7"/>
</dbReference>
<dbReference type="Pfam" id="PF23948">
    <property type="entry name" value="ARM_5"/>
    <property type="match status" value="1"/>
</dbReference>
<evidence type="ECO:0000256" key="1">
    <source>
        <dbReference type="ARBA" id="ARBA00022574"/>
    </source>
</evidence>
<dbReference type="InterPro" id="IPR016024">
    <property type="entry name" value="ARM-type_fold"/>
</dbReference>
<dbReference type="SUPFAM" id="SSF48371">
    <property type="entry name" value="ARM repeat"/>
    <property type="match status" value="1"/>
</dbReference>
<dbReference type="PRINTS" id="PR00320">
    <property type="entry name" value="GPROTEINBRPT"/>
</dbReference>
<dbReference type="Pfam" id="PF07676">
    <property type="entry name" value="PD40"/>
    <property type="match status" value="1"/>
</dbReference>
<dbReference type="InterPro" id="IPR001680">
    <property type="entry name" value="WD40_rpt"/>
</dbReference>
<dbReference type="SUPFAM" id="SSF50978">
    <property type="entry name" value="WD40 repeat-like"/>
    <property type="match status" value="2"/>
</dbReference>
<dbReference type="PANTHER" id="PTHR19848">
    <property type="entry name" value="WD40 REPEAT PROTEIN"/>
    <property type="match status" value="1"/>
</dbReference>
<dbReference type="Gene3D" id="2.130.10.10">
    <property type="entry name" value="YVTN repeat-like/Quinoprotein amine dehydrogenase"/>
    <property type="match status" value="2"/>
</dbReference>
<protein>
    <recommendedName>
        <fullName evidence="5">Arm-like repeat domain-containing protein</fullName>
    </recommendedName>
</protein>
<evidence type="ECO:0000256" key="3">
    <source>
        <dbReference type="PROSITE-ProRule" id="PRU00221"/>
    </source>
</evidence>
<feature type="region of interest" description="Disordered" evidence="4">
    <location>
        <begin position="1"/>
        <end position="73"/>
    </location>
</feature>
<accession>A0A9P5VII7</accession>
<feature type="domain" description="Arm-like repeat" evidence="5">
    <location>
        <begin position="148"/>
        <end position="495"/>
    </location>
</feature>
<dbReference type="EMBL" id="JAAAUY010000879">
    <property type="protein sequence ID" value="KAF9325736.1"/>
    <property type="molecule type" value="Genomic_DNA"/>
</dbReference>
<evidence type="ECO:0000256" key="4">
    <source>
        <dbReference type="SAM" id="MobiDB-lite"/>
    </source>
</evidence>
<dbReference type="Gene3D" id="2.160.20.80">
    <property type="entry name" value="E3 ubiquitin-protein ligase SopA"/>
    <property type="match status" value="1"/>
</dbReference>
<organism evidence="6 7">
    <name type="scientific">Podila minutissima</name>
    <dbReference type="NCBI Taxonomy" id="64525"/>
    <lineage>
        <taxon>Eukaryota</taxon>
        <taxon>Fungi</taxon>
        <taxon>Fungi incertae sedis</taxon>
        <taxon>Mucoromycota</taxon>
        <taxon>Mortierellomycotina</taxon>
        <taxon>Mortierellomycetes</taxon>
        <taxon>Mortierellales</taxon>
        <taxon>Mortierellaceae</taxon>
        <taxon>Podila</taxon>
    </lineage>
</organism>
<evidence type="ECO:0000259" key="5">
    <source>
        <dbReference type="Pfam" id="PF23948"/>
    </source>
</evidence>
<dbReference type="InterPro" id="IPR019775">
    <property type="entry name" value="WD40_repeat_CS"/>
</dbReference>
<dbReference type="InterPro" id="IPR011659">
    <property type="entry name" value="WD40"/>
</dbReference>
<feature type="compositionally biased region" description="Pro residues" evidence="4">
    <location>
        <begin position="54"/>
        <end position="63"/>
    </location>
</feature>
<dbReference type="Pfam" id="PF00805">
    <property type="entry name" value="Pentapeptide"/>
    <property type="match status" value="1"/>
</dbReference>